<reference evidence="2" key="1">
    <citation type="submission" date="2016-05" db="EMBL/GenBank/DDBJ databases">
        <authorList>
            <person name="Naeem Raeece"/>
        </authorList>
    </citation>
    <scope>NUCLEOTIDE SEQUENCE [LARGE SCALE GENOMIC DNA]</scope>
</reference>
<dbReference type="Proteomes" id="UP000078546">
    <property type="component" value="Unassembled WGS sequence"/>
</dbReference>
<sequence>MSFISSEVSNFFKGALSYEEKTRKDGIGSIDFQYATGCNNFSDEFGISKVDLIDYCKKYYENIYSKVSHSYIKDTESACSEDNQKSIYEYENSITNCPNLDDDAKF</sequence>
<dbReference type="EMBL" id="FLQV01003689">
    <property type="protein sequence ID" value="SBT02713.1"/>
    <property type="molecule type" value="Genomic_DNA"/>
</dbReference>
<evidence type="ECO:0008006" key="3">
    <source>
        <dbReference type="Google" id="ProtNLM"/>
    </source>
</evidence>
<evidence type="ECO:0000313" key="1">
    <source>
        <dbReference type="EMBL" id="SBT02713.1"/>
    </source>
</evidence>
<evidence type="ECO:0000313" key="2">
    <source>
        <dbReference type="Proteomes" id="UP000078546"/>
    </source>
</evidence>
<accession>A0A1A8XBZ3</accession>
<proteinExistence type="predicted"/>
<organism evidence="1 2">
    <name type="scientific">Plasmodium ovale curtisi</name>
    <dbReference type="NCBI Taxonomy" id="864141"/>
    <lineage>
        <taxon>Eukaryota</taxon>
        <taxon>Sar</taxon>
        <taxon>Alveolata</taxon>
        <taxon>Apicomplexa</taxon>
        <taxon>Aconoidasida</taxon>
        <taxon>Haemosporida</taxon>
        <taxon>Plasmodiidae</taxon>
        <taxon>Plasmodium</taxon>
        <taxon>Plasmodium (Plasmodium)</taxon>
    </lineage>
</organism>
<gene>
    <name evidence="1" type="ORF">POVCU1_079960</name>
</gene>
<protein>
    <recommendedName>
        <fullName evidence="3">PIR Superfamily Protein</fullName>
    </recommendedName>
</protein>
<dbReference type="AlphaFoldDB" id="A0A1A8XBZ3"/>
<name>A0A1A8XBZ3_PLAOA</name>